<dbReference type="GO" id="GO:0005524">
    <property type="term" value="F:ATP binding"/>
    <property type="evidence" value="ECO:0007669"/>
    <property type="project" value="UniProtKB-KW"/>
</dbReference>
<dbReference type="PANTHER" id="PTHR46566:SF2">
    <property type="entry name" value="ATP-DEPENDENT 6-PHOSPHOFRUCTOKINASE ISOZYME 2"/>
    <property type="match status" value="1"/>
</dbReference>
<reference evidence="8 9" key="1">
    <citation type="submission" date="2019-03" db="EMBL/GenBank/DDBJ databases">
        <title>Genomic Encyclopedia of Type Strains, Phase IV (KMG-IV): sequencing the most valuable type-strain genomes for metagenomic binning, comparative biology and taxonomic classification.</title>
        <authorList>
            <person name="Goeker M."/>
        </authorList>
    </citation>
    <scope>NUCLEOTIDE SEQUENCE [LARGE SCALE GENOMIC DNA]</scope>
    <source>
        <strain evidence="8 9">DSM 4868</strain>
    </source>
</reference>
<keyword evidence="9" id="KW-1185">Reference proteome</keyword>
<evidence type="ECO:0000259" key="7">
    <source>
        <dbReference type="Pfam" id="PF00294"/>
    </source>
</evidence>
<evidence type="ECO:0000313" key="8">
    <source>
        <dbReference type="EMBL" id="TCO72074.1"/>
    </source>
</evidence>
<dbReference type="SUPFAM" id="SSF53613">
    <property type="entry name" value="Ribokinase-like"/>
    <property type="match status" value="1"/>
</dbReference>
<evidence type="ECO:0000256" key="2">
    <source>
        <dbReference type="ARBA" id="ARBA00022679"/>
    </source>
</evidence>
<evidence type="ECO:0000256" key="1">
    <source>
        <dbReference type="ARBA" id="ARBA00010688"/>
    </source>
</evidence>
<gene>
    <name evidence="8" type="ORF">EV655_105181</name>
</gene>
<protein>
    <recommendedName>
        <fullName evidence="6">Phosphofructokinase</fullName>
    </recommendedName>
</protein>
<keyword evidence="3" id="KW-0547">Nucleotide-binding</keyword>
<dbReference type="GO" id="GO:0003872">
    <property type="term" value="F:6-phosphofructokinase activity"/>
    <property type="evidence" value="ECO:0007669"/>
    <property type="project" value="TreeGrafter"/>
</dbReference>
<sequence length="318" mass="32482">MDDILTVTLNPTVDLSTSVAHVVPGDKLRCAAPVTDPGGGGINVARAIRLLGGESRALVALGGHNGDKLRALLEREGIRLIPLQAPGETRLSLAVTDAGTGEQYRFVLPGPEWNAAGLKAILAAITTSVPENGYVVLSGSVPRGVPDDIACCIGSKLAKRGARLIVDTSGPALIRLAEGTDAPPFLLRMDRSEAQALAGRTLETRAESATFAAGLVERGIATVVAVARGSDGSVLAAEGLRLHAATPPVPVRSKVGAGDSFLGAFALSLARGEDLETALRWGTAAASAAVMTDATALCTREDTEALLARCMVTAIAAA</sequence>
<dbReference type="AlphaFoldDB" id="A0A4R2KG50"/>
<dbReference type="EMBL" id="SLWW01000005">
    <property type="protein sequence ID" value="TCO72074.1"/>
    <property type="molecule type" value="Genomic_DNA"/>
</dbReference>
<dbReference type="CDD" id="cd01164">
    <property type="entry name" value="FruK_PfkB_like"/>
    <property type="match status" value="1"/>
</dbReference>
<name>A0A4R2KG50_9RHOB</name>
<dbReference type="PIRSF" id="PIRSF000535">
    <property type="entry name" value="1PFK/6PFK/LacC"/>
    <property type="match status" value="1"/>
</dbReference>
<dbReference type="InterPro" id="IPR017583">
    <property type="entry name" value="Tagatose/fructose_Pkinase"/>
</dbReference>
<dbReference type="GO" id="GO:0005829">
    <property type="term" value="C:cytosol"/>
    <property type="evidence" value="ECO:0007669"/>
    <property type="project" value="TreeGrafter"/>
</dbReference>
<dbReference type="InterPro" id="IPR002173">
    <property type="entry name" value="Carboh/pur_kinase_PfkB_CS"/>
</dbReference>
<proteinExistence type="inferred from homology"/>
<dbReference type="Proteomes" id="UP000295142">
    <property type="component" value="Unassembled WGS sequence"/>
</dbReference>
<evidence type="ECO:0000256" key="3">
    <source>
        <dbReference type="ARBA" id="ARBA00022741"/>
    </source>
</evidence>
<dbReference type="PROSITE" id="PS00583">
    <property type="entry name" value="PFKB_KINASES_1"/>
    <property type="match status" value="1"/>
</dbReference>
<dbReference type="OrthoDB" id="9801219at2"/>
<comment type="similarity">
    <text evidence="1 6">Belongs to the carbohydrate kinase PfkB family.</text>
</comment>
<dbReference type="InterPro" id="IPR011611">
    <property type="entry name" value="PfkB_dom"/>
</dbReference>
<evidence type="ECO:0000256" key="6">
    <source>
        <dbReference type="PIRNR" id="PIRNR000535"/>
    </source>
</evidence>
<keyword evidence="4 8" id="KW-0418">Kinase</keyword>
<feature type="domain" description="Carbohydrate kinase PfkB" evidence="7">
    <location>
        <begin position="19"/>
        <end position="298"/>
    </location>
</feature>
<keyword evidence="2 6" id="KW-0808">Transferase</keyword>
<evidence type="ECO:0000256" key="4">
    <source>
        <dbReference type="ARBA" id="ARBA00022777"/>
    </source>
</evidence>
<dbReference type="RefSeq" id="WP_132543603.1">
    <property type="nucleotide sequence ID" value="NZ_SLWW01000005.1"/>
</dbReference>
<evidence type="ECO:0000256" key="5">
    <source>
        <dbReference type="ARBA" id="ARBA00022840"/>
    </source>
</evidence>
<accession>A0A4R2KG50</accession>
<comment type="caution">
    <text evidence="8">The sequence shown here is derived from an EMBL/GenBank/DDBJ whole genome shotgun (WGS) entry which is preliminary data.</text>
</comment>
<dbReference type="Pfam" id="PF00294">
    <property type="entry name" value="PfkB"/>
    <property type="match status" value="1"/>
</dbReference>
<dbReference type="Gene3D" id="3.40.1190.20">
    <property type="match status" value="1"/>
</dbReference>
<dbReference type="InterPro" id="IPR029056">
    <property type="entry name" value="Ribokinase-like"/>
</dbReference>
<organism evidence="8 9">
    <name type="scientific">Rhodovulum euryhalinum</name>
    <dbReference type="NCBI Taxonomy" id="35805"/>
    <lineage>
        <taxon>Bacteria</taxon>
        <taxon>Pseudomonadati</taxon>
        <taxon>Pseudomonadota</taxon>
        <taxon>Alphaproteobacteria</taxon>
        <taxon>Rhodobacterales</taxon>
        <taxon>Paracoccaceae</taxon>
        <taxon>Rhodovulum</taxon>
    </lineage>
</organism>
<dbReference type="NCBIfam" id="TIGR03168">
    <property type="entry name" value="1-PFK"/>
    <property type="match status" value="1"/>
</dbReference>
<evidence type="ECO:0000313" key="9">
    <source>
        <dbReference type="Proteomes" id="UP000295142"/>
    </source>
</evidence>
<keyword evidence="5" id="KW-0067">ATP-binding</keyword>
<dbReference type="PANTHER" id="PTHR46566">
    <property type="entry name" value="1-PHOSPHOFRUCTOKINASE-RELATED"/>
    <property type="match status" value="1"/>
</dbReference>